<accession>A0A934KFW6</accession>
<reference evidence="1 2" key="1">
    <citation type="submission" date="2020-10" db="EMBL/GenBank/DDBJ databases">
        <title>Ca. Dormibacterota MAGs.</title>
        <authorList>
            <person name="Montgomery K."/>
        </authorList>
    </citation>
    <scope>NUCLEOTIDE SEQUENCE [LARGE SCALE GENOMIC DNA]</scope>
    <source>
        <strain evidence="1">Mitchell_Peninsula_5</strain>
    </source>
</reference>
<evidence type="ECO:0000313" key="2">
    <source>
        <dbReference type="Proteomes" id="UP000614410"/>
    </source>
</evidence>
<sequence length="227" mass="24812">MPLFRRRPPEFAMPTGTLPCAESHCANQTAVACAYRDRRGRNCAIAFCPQHWTLVGGVVYCRRHAGTIAALGSAAATNGSLPELGNRGPSLVNWVAGAIDDGVVGLLERVARVGETVKTETAVTVIFDAKRRRRWERSWKLIENTGINLKVAVEVAADADDALIDARVGSCVVARGVPPWIARRRAGVDVSAQVDEEQRRLFSQFFLDNIATEVAQQRAEDFADRRA</sequence>
<dbReference type="Proteomes" id="UP000614410">
    <property type="component" value="Unassembled WGS sequence"/>
</dbReference>
<evidence type="ECO:0000313" key="1">
    <source>
        <dbReference type="EMBL" id="MBJ7608756.1"/>
    </source>
</evidence>
<dbReference type="PROSITE" id="PS51257">
    <property type="entry name" value="PROKAR_LIPOPROTEIN"/>
    <property type="match status" value="1"/>
</dbReference>
<name>A0A934KFW6_9BACT</name>
<dbReference type="EMBL" id="JAEKNN010000024">
    <property type="protein sequence ID" value="MBJ7608756.1"/>
    <property type="molecule type" value="Genomic_DNA"/>
</dbReference>
<organism evidence="1 2">
    <name type="scientific">Candidatus Amunia macphersoniae</name>
    <dbReference type="NCBI Taxonomy" id="3127014"/>
    <lineage>
        <taxon>Bacteria</taxon>
        <taxon>Bacillati</taxon>
        <taxon>Candidatus Dormiibacterota</taxon>
        <taxon>Candidatus Dormibacteria</taxon>
        <taxon>Candidatus Aeolococcales</taxon>
        <taxon>Candidatus Aeolococcaceae</taxon>
        <taxon>Candidatus Amunia</taxon>
    </lineage>
</organism>
<comment type="caution">
    <text evidence="1">The sequence shown here is derived from an EMBL/GenBank/DDBJ whole genome shotgun (WGS) entry which is preliminary data.</text>
</comment>
<proteinExistence type="predicted"/>
<dbReference type="AlphaFoldDB" id="A0A934KFW6"/>
<gene>
    <name evidence="1" type="ORF">JF887_04910</name>
</gene>
<protein>
    <submittedName>
        <fullName evidence="1">Uncharacterized protein</fullName>
    </submittedName>
</protein>